<evidence type="ECO:0008006" key="3">
    <source>
        <dbReference type="Google" id="ProtNLM"/>
    </source>
</evidence>
<accession>A0A4U0QFZ6</accession>
<evidence type="ECO:0000313" key="1">
    <source>
        <dbReference type="EMBL" id="TJZ74794.1"/>
    </source>
</evidence>
<proteinExistence type="predicted"/>
<dbReference type="EMBL" id="SUMF01000005">
    <property type="protein sequence ID" value="TJZ74794.1"/>
    <property type="molecule type" value="Genomic_DNA"/>
</dbReference>
<dbReference type="AlphaFoldDB" id="A0A4U0QFZ6"/>
<dbReference type="OrthoDB" id="7059249at2"/>
<gene>
    <name evidence="1" type="ORF">FAZ21_07420</name>
</gene>
<name>A0A4U0QFZ6_9NEIS</name>
<comment type="caution">
    <text evidence="1">The sequence shown here is derived from an EMBL/GenBank/DDBJ whole genome shotgun (WGS) entry which is preliminary data.</text>
</comment>
<sequence>MIRPSVRYLVIALGTPMSRVLSRLLLLFGPALLLAGCASPRLTNTWMDPQFQGPPARHVLVLSVSNSDAHRRIFEDTFVAALHAQGVVATPAYPQLPDAGVQPRERIRAAVTASGADTVLVTRLIKIRHQVDISPAPPPPGLFGTGFYGWYDSAWASLPPMVSQYDVLTLETTLWNMHSEHAIWSGTTEAIEPDDIAGFTRRLAGVLIKRMRQDGAL</sequence>
<keyword evidence="2" id="KW-1185">Reference proteome</keyword>
<organism evidence="1 2">
    <name type="scientific">Chitiniphilus eburneus</name>
    <dbReference type="NCBI Taxonomy" id="2571148"/>
    <lineage>
        <taxon>Bacteria</taxon>
        <taxon>Pseudomonadati</taxon>
        <taxon>Pseudomonadota</taxon>
        <taxon>Betaproteobacteria</taxon>
        <taxon>Neisseriales</taxon>
        <taxon>Chitinibacteraceae</taxon>
        <taxon>Chitiniphilus</taxon>
    </lineage>
</organism>
<dbReference type="Proteomes" id="UP000310016">
    <property type="component" value="Unassembled WGS sequence"/>
</dbReference>
<reference evidence="1 2" key="1">
    <citation type="submission" date="2019-04" db="EMBL/GenBank/DDBJ databases">
        <title>Chitiniphilus eburnea sp. nov., a novel chitinolytic bacterium isolated from aquaculture sludge.</title>
        <authorList>
            <person name="Sheng M."/>
        </authorList>
    </citation>
    <scope>NUCLEOTIDE SEQUENCE [LARGE SCALE GENOMIC DNA]</scope>
    <source>
        <strain evidence="1 2">HX-2-15</strain>
    </source>
</reference>
<protein>
    <recommendedName>
        <fullName evidence="3">DUF4136 domain-containing protein</fullName>
    </recommendedName>
</protein>
<dbReference type="RefSeq" id="WP_136772649.1">
    <property type="nucleotide sequence ID" value="NZ_SUMF01000005.1"/>
</dbReference>
<evidence type="ECO:0000313" key="2">
    <source>
        <dbReference type="Proteomes" id="UP000310016"/>
    </source>
</evidence>